<evidence type="ECO:0000256" key="1">
    <source>
        <dbReference type="ARBA" id="ARBA00002670"/>
    </source>
</evidence>
<feature type="domain" description="Homing endonuclease LAGLIDADG" evidence="2">
    <location>
        <begin position="14"/>
        <end position="107"/>
    </location>
</feature>
<dbReference type="GO" id="GO:0004519">
    <property type="term" value="F:endonuclease activity"/>
    <property type="evidence" value="ECO:0007669"/>
    <property type="project" value="UniProtKB-KW"/>
</dbReference>
<sequence length="121" mass="14114">MTGKGPTVIVRKPDKRTGKIYCQMKLKTLAFPCFNLYHDLFYKNGIKIIPKIIGDLLTARSLAYWIKDDGGKPSSNQTVLYTRSYTLEEVILLQKVLTDNFKLRTLIYEKNYWSVDYNYTC</sequence>
<dbReference type="EMBL" id="MK623258">
    <property type="protein sequence ID" value="QEG57068.1"/>
    <property type="molecule type" value="Genomic_DNA"/>
</dbReference>
<keyword evidence="3" id="KW-0496">Mitochondrion</keyword>
<dbReference type="AlphaFoldDB" id="A0A5B9R9E3"/>
<dbReference type="Gene3D" id="3.10.28.10">
    <property type="entry name" value="Homing endonucleases"/>
    <property type="match status" value="2"/>
</dbReference>
<name>A0A5B9R9E3_9AGAM</name>
<dbReference type="InterPro" id="IPR004860">
    <property type="entry name" value="LAGLIDADG_dom"/>
</dbReference>
<reference evidence="3" key="1">
    <citation type="submission" date="2019-03" db="EMBL/GenBank/DDBJ databases">
        <title>Evidence of extensive intraspecific noncoding reshuffling in a 169kb mitochondrial genome of basidiomycete fungus.</title>
        <authorList>
            <person name="Lee H.-H."/>
            <person name="Ke H.-M."/>
            <person name="Lin C.-Y.I."/>
            <person name="Lee T.J."/>
            <person name="Chung C.-L."/>
            <person name="Tsai I.J."/>
        </authorList>
    </citation>
    <scope>NUCLEOTIDE SEQUENCE</scope>
    <source>
        <strain evidence="3">MF3/22</strain>
    </source>
</reference>
<evidence type="ECO:0000313" key="3">
    <source>
        <dbReference type="EMBL" id="QEG57068.1"/>
    </source>
</evidence>
<organism evidence="3">
    <name type="scientific">Fomitiporia mediterranea</name>
    <dbReference type="NCBI Taxonomy" id="208960"/>
    <lineage>
        <taxon>Eukaryota</taxon>
        <taxon>Fungi</taxon>
        <taxon>Dikarya</taxon>
        <taxon>Basidiomycota</taxon>
        <taxon>Agaricomycotina</taxon>
        <taxon>Agaricomycetes</taxon>
        <taxon>Hymenochaetales</taxon>
        <taxon>Hymenochaetaceae</taxon>
        <taxon>Fomitiporia</taxon>
    </lineage>
</organism>
<dbReference type="Pfam" id="PF03161">
    <property type="entry name" value="LAGLIDADG_2"/>
    <property type="match status" value="1"/>
</dbReference>
<protein>
    <submittedName>
        <fullName evidence="3">LAGLIDADG homing endonuclease</fullName>
    </submittedName>
</protein>
<keyword evidence="3" id="KW-0378">Hydrolase</keyword>
<keyword evidence="3" id="KW-0255">Endonuclease</keyword>
<evidence type="ECO:0000259" key="2">
    <source>
        <dbReference type="Pfam" id="PF03161"/>
    </source>
</evidence>
<geneLocation type="mitochondrion" evidence="3"/>
<comment type="function">
    <text evidence="1">Mitochondrial DNA endonuclease involved in intron homing.</text>
</comment>
<proteinExistence type="predicted"/>
<dbReference type="InterPro" id="IPR027434">
    <property type="entry name" value="Homing_endonucl"/>
</dbReference>
<dbReference type="SUPFAM" id="SSF55608">
    <property type="entry name" value="Homing endonucleases"/>
    <property type="match status" value="1"/>
</dbReference>
<gene>
    <name evidence="3" type="ORF">Fomme_000068</name>
</gene>
<keyword evidence="3" id="KW-0540">Nuclease</keyword>
<accession>A0A5B9R9E3</accession>